<dbReference type="EMBL" id="JAVRRL010000002">
    <property type="protein sequence ID" value="KAK5118478.1"/>
    <property type="molecule type" value="Genomic_DNA"/>
</dbReference>
<evidence type="ECO:0000259" key="5">
    <source>
        <dbReference type="Pfam" id="PF06094"/>
    </source>
</evidence>
<sequence length="183" mass="21183">MSYQPTLYFGYGSNLWREQMEQRCPTSQYQGIARLQGYAWIINERGYANIVELAGKLSHGEDDGTVGNEVWGLVYSLEAKDERNLDRSEGVPYAYTKECLTVDYWHFDHDGKGRRVEESRKLEMLVYIDRVRVSVARPRDEYVVRMNKGIEDALVMGVPKEYVEEVLRKFIAEAEKGTGSYEC</sequence>
<dbReference type="EC" id="4.3.2.9" evidence="1"/>
<dbReference type="SUPFAM" id="SSF110857">
    <property type="entry name" value="Gamma-glutamyl cyclotransferase-like"/>
    <property type="match status" value="1"/>
</dbReference>
<dbReference type="GO" id="GO:0003839">
    <property type="term" value="F:gamma-glutamylcyclotransferase activity"/>
    <property type="evidence" value="ECO:0007669"/>
    <property type="project" value="UniProtKB-EC"/>
</dbReference>
<feature type="binding site" evidence="4">
    <location>
        <begin position="8"/>
        <end position="13"/>
    </location>
    <ligand>
        <name>substrate</name>
    </ligand>
</feature>
<proteinExistence type="predicted"/>
<dbReference type="Proteomes" id="UP001310890">
    <property type="component" value="Unassembled WGS sequence"/>
</dbReference>
<feature type="domain" description="Gamma-glutamylcyclotransferase AIG2-like" evidence="5">
    <location>
        <begin position="8"/>
        <end position="111"/>
    </location>
</feature>
<dbReference type="PANTHER" id="PTHR12935">
    <property type="entry name" value="GAMMA-GLUTAMYLCYCLOTRANSFERASE"/>
    <property type="match status" value="1"/>
</dbReference>
<organism evidence="6 7">
    <name type="scientific">Meristemomyces frigidus</name>
    <dbReference type="NCBI Taxonomy" id="1508187"/>
    <lineage>
        <taxon>Eukaryota</taxon>
        <taxon>Fungi</taxon>
        <taxon>Dikarya</taxon>
        <taxon>Ascomycota</taxon>
        <taxon>Pezizomycotina</taxon>
        <taxon>Dothideomycetes</taxon>
        <taxon>Dothideomycetidae</taxon>
        <taxon>Mycosphaerellales</taxon>
        <taxon>Teratosphaeriaceae</taxon>
        <taxon>Meristemomyces</taxon>
    </lineage>
</organism>
<evidence type="ECO:0000256" key="3">
    <source>
        <dbReference type="PIRSR" id="PIRSR617939-1"/>
    </source>
</evidence>
<gene>
    <name evidence="6" type="ORF">LTR62_002993</name>
</gene>
<dbReference type="InterPro" id="IPR009288">
    <property type="entry name" value="AIG2-like_dom"/>
</dbReference>
<dbReference type="PANTHER" id="PTHR12935:SF0">
    <property type="entry name" value="GAMMA-GLUTAMYLCYCLOTRANSFERASE"/>
    <property type="match status" value="1"/>
</dbReference>
<protein>
    <recommendedName>
        <fullName evidence="1">gamma-glutamylcyclotransferase</fullName>
        <ecNumber evidence="1">4.3.2.9</ecNumber>
    </recommendedName>
</protein>
<dbReference type="InterPro" id="IPR017939">
    <property type="entry name" value="G-Glutamylcylcotransferase"/>
</dbReference>
<evidence type="ECO:0000256" key="2">
    <source>
        <dbReference type="ARBA" id="ARBA00023239"/>
    </source>
</evidence>
<evidence type="ECO:0000313" key="6">
    <source>
        <dbReference type="EMBL" id="KAK5118478.1"/>
    </source>
</evidence>
<evidence type="ECO:0000256" key="4">
    <source>
        <dbReference type="PIRSR" id="PIRSR617939-2"/>
    </source>
</evidence>
<evidence type="ECO:0000256" key="1">
    <source>
        <dbReference type="ARBA" id="ARBA00012346"/>
    </source>
</evidence>
<dbReference type="AlphaFoldDB" id="A0AAN7TS47"/>
<name>A0AAN7TS47_9PEZI</name>
<dbReference type="InterPro" id="IPR036568">
    <property type="entry name" value="GGCT-like_sf"/>
</dbReference>
<accession>A0AAN7TS47</accession>
<dbReference type="InterPro" id="IPR013024">
    <property type="entry name" value="GGCT-like"/>
</dbReference>
<keyword evidence="2" id="KW-0456">Lyase</keyword>
<dbReference type="Gene3D" id="3.10.490.10">
    <property type="entry name" value="Gamma-glutamyl cyclotransferase-like"/>
    <property type="match status" value="1"/>
</dbReference>
<dbReference type="CDD" id="cd06661">
    <property type="entry name" value="GGCT_like"/>
    <property type="match status" value="1"/>
</dbReference>
<reference evidence="6" key="1">
    <citation type="submission" date="2023-08" db="EMBL/GenBank/DDBJ databases">
        <title>Black Yeasts Isolated from many extreme environments.</title>
        <authorList>
            <person name="Coleine C."/>
            <person name="Stajich J.E."/>
            <person name="Selbmann L."/>
        </authorList>
    </citation>
    <scope>NUCLEOTIDE SEQUENCE</scope>
    <source>
        <strain evidence="6">CCFEE 5401</strain>
    </source>
</reference>
<comment type="caution">
    <text evidence="6">The sequence shown here is derived from an EMBL/GenBank/DDBJ whole genome shotgun (WGS) entry which is preliminary data.</text>
</comment>
<dbReference type="Pfam" id="PF06094">
    <property type="entry name" value="GGACT"/>
    <property type="match status" value="1"/>
</dbReference>
<evidence type="ECO:0000313" key="7">
    <source>
        <dbReference type="Proteomes" id="UP001310890"/>
    </source>
</evidence>
<feature type="active site" description="Proton acceptor" evidence="3">
    <location>
        <position position="89"/>
    </location>
</feature>
<feature type="binding site" evidence="4">
    <location>
        <position position="142"/>
    </location>
    <ligand>
        <name>substrate</name>
    </ligand>
</feature>